<feature type="transmembrane region" description="Helical" evidence="1">
    <location>
        <begin position="20"/>
        <end position="46"/>
    </location>
</feature>
<organism evidence="2 3">
    <name type="scientific">Mycobacterium kansasii</name>
    <dbReference type="NCBI Taxonomy" id="1768"/>
    <lineage>
        <taxon>Bacteria</taxon>
        <taxon>Bacillati</taxon>
        <taxon>Actinomycetota</taxon>
        <taxon>Actinomycetes</taxon>
        <taxon>Mycobacteriales</taxon>
        <taxon>Mycobacteriaceae</taxon>
        <taxon>Mycobacterium</taxon>
    </lineage>
</organism>
<keyword evidence="1" id="KW-0812">Transmembrane</keyword>
<protein>
    <submittedName>
        <fullName evidence="2">Uncharacterized protein</fullName>
    </submittedName>
</protein>
<evidence type="ECO:0000313" key="2">
    <source>
        <dbReference type="EMBL" id="OOK77536.1"/>
    </source>
</evidence>
<dbReference type="EMBL" id="MVBN01000003">
    <property type="protein sequence ID" value="OOK77536.1"/>
    <property type="molecule type" value="Genomic_DNA"/>
</dbReference>
<sequence length="54" mass="5922">MVSGEQTHGYDLVVEFAEQAYQQLLSVVFDTGGFLLGTILGASAFISTRPRPFR</sequence>
<gene>
    <name evidence="2" type="ORF">BZL29_3948</name>
</gene>
<keyword evidence="1" id="KW-1133">Transmembrane helix</keyword>
<dbReference type="Proteomes" id="UP000188532">
    <property type="component" value="Unassembled WGS sequence"/>
</dbReference>
<proteinExistence type="predicted"/>
<keyword evidence="1" id="KW-0472">Membrane</keyword>
<comment type="caution">
    <text evidence="2">The sequence shown here is derived from an EMBL/GenBank/DDBJ whole genome shotgun (WGS) entry which is preliminary data.</text>
</comment>
<evidence type="ECO:0000256" key="1">
    <source>
        <dbReference type="SAM" id="Phobius"/>
    </source>
</evidence>
<dbReference type="AlphaFoldDB" id="A0A1V3XFK1"/>
<evidence type="ECO:0000313" key="3">
    <source>
        <dbReference type="Proteomes" id="UP000188532"/>
    </source>
</evidence>
<accession>A0A1V3XFK1</accession>
<reference evidence="2 3" key="1">
    <citation type="submission" date="2017-02" db="EMBL/GenBank/DDBJ databases">
        <title>Complete genome sequences of Mycobacterium kansasii strains isolated from rhesus macaques.</title>
        <authorList>
            <person name="Panda A."/>
            <person name="Nagaraj S."/>
            <person name="Zhao X."/>
            <person name="Tettelin H."/>
            <person name="Detolla L.J."/>
        </authorList>
    </citation>
    <scope>NUCLEOTIDE SEQUENCE [LARGE SCALE GENOMIC DNA]</scope>
    <source>
        <strain evidence="2 3">11-3469</strain>
    </source>
</reference>
<name>A0A1V3XFK1_MYCKA</name>